<proteinExistence type="predicted"/>
<evidence type="ECO:0000256" key="1">
    <source>
        <dbReference type="SAM" id="MobiDB-lite"/>
    </source>
</evidence>
<dbReference type="EMBL" id="JAINUG010000205">
    <property type="protein sequence ID" value="KAJ8387841.1"/>
    <property type="molecule type" value="Genomic_DNA"/>
</dbReference>
<dbReference type="AlphaFoldDB" id="A0AAD7RP62"/>
<protein>
    <submittedName>
        <fullName evidence="2">Uncharacterized protein</fullName>
    </submittedName>
</protein>
<evidence type="ECO:0000313" key="3">
    <source>
        <dbReference type="Proteomes" id="UP001221898"/>
    </source>
</evidence>
<accession>A0AAD7RP62</accession>
<name>A0AAD7RP62_9TELE</name>
<dbReference type="Proteomes" id="UP001221898">
    <property type="component" value="Unassembled WGS sequence"/>
</dbReference>
<sequence length="103" mass="10884">MSLLRHDANVPPVFNVGSRLGRLVPPPLPSPPLHVLAVHRGQRNAKSGSSQGAVSSSAGRGCCSGSRPRDGRAASWKRRWKVWELRAPARSQSGALLLSSGLG</sequence>
<organism evidence="2 3">
    <name type="scientific">Aldrovandia affinis</name>
    <dbReference type="NCBI Taxonomy" id="143900"/>
    <lineage>
        <taxon>Eukaryota</taxon>
        <taxon>Metazoa</taxon>
        <taxon>Chordata</taxon>
        <taxon>Craniata</taxon>
        <taxon>Vertebrata</taxon>
        <taxon>Euteleostomi</taxon>
        <taxon>Actinopterygii</taxon>
        <taxon>Neopterygii</taxon>
        <taxon>Teleostei</taxon>
        <taxon>Notacanthiformes</taxon>
        <taxon>Halosauridae</taxon>
        <taxon>Aldrovandia</taxon>
    </lineage>
</organism>
<gene>
    <name evidence="2" type="ORF">AAFF_G00149900</name>
</gene>
<comment type="caution">
    <text evidence="2">The sequence shown here is derived from an EMBL/GenBank/DDBJ whole genome shotgun (WGS) entry which is preliminary data.</text>
</comment>
<evidence type="ECO:0000313" key="2">
    <source>
        <dbReference type="EMBL" id="KAJ8387841.1"/>
    </source>
</evidence>
<reference evidence="2" key="1">
    <citation type="journal article" date="2023" name="Science">
        <title>Genome structures resolve the early diversification of teleost fishes.</title>
        <authorList>
            <person name="Parey E."/>
            <person name="Louis A."/>
            <person name="Montfort J."/>
            <person name="Bouchez O."/>
            <person name="Roques C."/>
            <person name="Iampietro C."/>
            <person name="Lluch J."/>
            <person name="Castinel A."/>
            <person name="Donnadieu C."/>
            <person name="Desvignes T."/>
            <person name="Floi Bucao C."/>
            <person name="Jouanno E."/>
            <person name="Wen M."/>
            <person name="Mejri S."/>
            <person name="Dirks R."/>
            <person name="Jansen H."/>
            <person name="Henkel C."/>
            <person name="Chen W.J."/>
            <person name="Zahm M."/>
            <person name="Cabau C."/>
            <person name="Klopp C."/>
            <person name="Thompson A.W."/>
            <person name="Robinson-Rechavi M."/>
            <person name="Braasch I."/>
            <person name="Lecointre G."/>
            <person name="Bobe J."/>
            <person name="Postlethwait J.H."/>
            <person name="Berthelot C."/>
            <person name="Roest Crollius H."/>
            <person name="Guiguen Y."/>
        </authorList>
    </citation>
    <scope>NUCLEOTIDE SEQUENCE</scope>
    <source>
        <strain evidence="2">NC1722</strain>
    </source>
</reference>
<feature type="compositionally biased region" description="Low complexity" evidence="1">
    <location>
        <begin position="45"/>
        <end position="66"/>
    </location>
</feature>
<feature type="region of interest" description="Disordered" evidence="1">
    <location>
        <begin position="40"/>
        <end position="74"/>
    </location>
</feature>
<keyword evidence="3" id="KW-1185">Reference proteome</keyword>